<keyword evidence="4" id="KW-1185">Reference proteome</keyword>
<proteinExistence type="inferred from homology"/>
<evidence type="ECO:0000313" key="3">
    <source>
        <dbReference type="EMBL" id="TZG39791.1"/>
    </source>
</evidence>
<accession>A0A5D9DAN0</accession>
<reference evidence="3 4" key="1">
    <citation type="submission" date="2019-08" db="EMBL/GenBank/DDBJ databases">
        <title>Draft Genome Sequence of Halomonas eurihalina Isolated from Preserved Hide-surface.</title>
        <authorList>
            <person name="Hussain S.A."/>
            <person name="Xu A."/>
            <person name="Sarker M."/>
            <person name="Sommers C."/>
        </authorList>
    </citation>
    <scope>NUCLEOTIDE SEQUENCE [LARGE SCALE GENOMIC DNA]</scope>
    <source>
        <strain evidence="3 4">MS1</strain>
    </source>
</reference>
<protein>
    <recommendedName>
        <fullName evidence="2">LysR substrate-binding domain-containing protein</fullName>
    </recommendedName>
</protein>
<dbReference type="Gene3D" id="3.40.190.10">
    <property type="entry name" value="Periplasmic binding protein-like II"/>
    <property type="match status" value="2"/>
</dbReference>
<dbReference type="SUPFAM" id="SSF53850">
    <property type="entry name" value="Periplasmic binding protein-like II"/>
    <property type="match status" value="1"/>
</dbReference>
<dbReference type="OrthoDB" id="6787458at2"/>
<dbReference type="InterPro" id="IPR058163">
    <property type="entry name" value="LysR-type_TF_proteobact-type"/>
</dbReference>
<dbReference type="Pfam" id="PF03466">
    <property type="entry name" value="LysR_substrate"/>
    <property type="match status" value="1"/>
</dbReference>
<organism evidence="3 4">
    <name type="scientific">Halomonas eurihalina</name>
    <dbReference type="NCBI Taxonomy" id="42566"/>
    <lineage>
        <taxon>Bacteria</taxon>
        <taxon>Pseudomonadati</taxon>
        <taxon>Pseudomonadota</taxon>
        <taxon>Gammaproteobacteria</taxon>
        <taxon>Oceanospirillales</taxon>
        <taxon>Halomonadaceae</taxon>
        <taxon>Halomonas</taxon>
    </lineage>
</organism>
<dbReference type="Proteomes" id="UP000324260">
    <property type="component" value="Unassembled WGS sequence"/>
</dbReference>
<gene>
    <name evidence="3" type="ORF">FZZ93_08430</name>
</gene>
<sequence>MEKTIEQWQQRHRNPRLNILTDFSLASLMPRLPAFRRDHPHIDVRIMTNQGEVNWRGQEVDVAVAFCDARTLEDKPCLFREDVFPVCSPRFLEAHGTIADRPGSPSCPC</sequence>
<dbReference type="InterPro" id="IPR005119">
    <property type="entry name" value="LysR_subst-bd"/>
</dbReference>
<dbReference type="PANTHER" id="PTHR30537">
    <property type="entry name" value="HTH-TYPE TRANSCRIPTIONAL REGULATOR"/>
    <property type="match status" value="1"/>
</dbReference>
<evidence type="ECO:0000256" key="1">
    <source>
        <dbReference type="ARBA" id="ARBA00009437"/>
    </source>
</evidence>
<name>A0A5D9DAN0_HALER</name>
<dbReference type="AlphaFoldDB" id="A0A5D9DAN0"/>
<dbReference type="RefSeq" id="WP_149321883.1">
    <property type="nucleotide sequence ID" value="NZ_JARWAH010000004.1"/>
</dbReference>
<comment type="similarity">
    <text evidence="1">Belongs to the LysR transcriptional regulatory family.</text>
</comment>
<comment type="caution">
    <text evidence="3">The sequence shown here is derived from an EMBL/GenBank/DDBJ whole genome shotgun (WGS) entry which is preliminary data.</text>
</comment>
<evidence type="ECO:0000259" key="2">
    <source>
        <dbReference type="Pfam" id="PF03466"/>
    </source>
</evidence>
<dbReference type="PANTHER" id="PTHR30537:SF5">
    <property type="entry name" value="HTH-TYPE TRANSCRIPTIONAL ACTIVATOR TTDR-RELATED"/>
    <property type="match status" value="1"/>
</dbReference>
<feature type="domain" description="LysR substrate-binding" evidence="2">
    <location>
        <begin position="16"/>
        <end position="98"/>
    </location>
</feature>
<dbReference type="EMBL" id="VTPU01000007">
    <property type="protein sequence ID" value="TZG39791.1"/>
    <property type="molecule type" value="Genomic_DNA"/>
</dbReference>
<evidence type="ECO:0000313" key="4">
    <source>
        <dbReference type="Proteomes" id="UP000324260"/>
    </source>
</evidence>